<reference evidence="1" key="1">
    <citation type="submission" date="2020-06" db="EMBL/GenBank/DDBJ databases">
        <title>Draft genome of Bugula neritina, a colonial animal packing powerful symbionts and potential medicines.</title>
        <authorList>
            <person name="Rayko M."/>
        </authorList>
    </citation>
    <scope>NUCLEOTIDE SEQUENCE [LARGE SCALE GENOMIC DNA]</scope>
    <source>
        <strain evidence="1">Kwan_BN1</strain>
    </source>
</reference>
<evidence type="ECO:0000313" key="2">
    <source>
        <dbReference type="Proteomes" id="UP000593567"/>
    </source>
</evidence>
<dbReference type="AlphaFoldDB" id="A0A7J7IZC0"/>
<dbReference type="EMBL" id="VXIV02003247">
    <property type="protein sequence ID" value="KAF6019239.1"/>
    <property type="molecule type" value="Genomic_DNA"/>
</dbReference>
<dbReference type="Proteomes" id="UP000593567">
    <property type="component" value="Unassembled WGS sequence"/>
</dbReference>
<comment type="caution">
    <text evidence="1">The sequence shown here is derived from an EMBL/GenBank/DDBJ whole genome shotgun (WGS) entry which is preliminary data.</text>
</comment>
<proteinExistence type="predicted"/>
<organism evidence="1 2">
    <name type="scientific">Bugula neritina</name>
    <name type="common">Brown bryozoan</name>
    <name type="synonym">Sertularia neritina</name>
    <dbReference type="NCBI Taxonomy" id="10212"/>
    <lineage>
        <taxon>Eukaryota</taxon>
        <taxon>Metazoa</taxon>
        <taxon>Spiralia</taxon>
        <taxon>Lophotrochozoa</taxon>
        <taxon>Bryozoa</taxon>
        <taxon>Gymnolaemata</taxon>
        <taxon>Cheilostomatida</taxon>
        <taxon>Flustrina</taxon>
        <taxon>Buguloidea</taxon>
        <taxon>Bugulidae</taxon>
        <taxon>Bugula</taxon>
    </lineage>
</organism>
<protein>
    <submittedName>
        <fullName evidence="1">Uncharacterized protein</fullName>
    </submittedName>
</protein>
<sequence length="205" mass="23717">MNIYLCICESHNVTAYLNPGQDKTNYTLPGCSYAAYLSEGSHKFFNQCSVYDITVLKSPIVRRLMFVSRYDVSCRLVENAYNRMSLKASISQQNSNLQTICAYDCNMSSEIKTWYTCANNELTVYWPTDKTFSVVTKEVPDKLRDELRERLVGHETEYSEVELQTLRQPTVEAKLNTREERIHFLLFSTCADKTLRYDSVNDLCS</sequence>
<keyword evidence="2" id="KW-1185">Reference proteome</keyword>
<evidence type="ECO:0000313" key="1">
    <source>
        <dbReference type="EMBL" id="KAF6019239.1"/>
    </source>
</evidence>
<name>A0A7J7IZC0_BUGNE</name>
<accession>A0A7J7IZC0</accession>
<gene>
    <name evidence="1" type="ORF">EB796_022442</name>
</gene>